<dbReference type="EMBL" id="BK032862">
    <property type="protein sequence ID" value="DAF64528.1"/>
    <property type="molecule type" value="Genomic_DNA"/>
</dbReference>
<name>A0A8S5TN23_9CAUD</name>
<dbReference type="GO" id="GO:0022900">
    <property type="term" value="P:electron transport chain"/>
    <property type="evidence" value="ECO:0007669"/>
    <property type="project" value="InterPro"/>
</dbReference>
<dbReference type="GO" id="GO:0005506">
    <property type="term" value="F:iron ion binding"/>
    <property type="evidence" value="ECO:0007669"/>
    <property type="project" value="InterPro"/>
</dbReference>
<sequence>MATWTLKPKKDTTANWKASGRILEVNEWGVEETASGKYILRIGNGKDKFLDLQPVVDTENLAKIYSEISNFNANMQQATSAANAAAQSAQQQAAAAQAAAAACKDIQKGINSMSDSATGKKYTIGVEAGLVYLEETT</sequence>
<dbReference type="GO" id="GO:0020037">
    <property type="term" value="F:heme binding"/>
    <property type="evidence" value="ECO:0007669"/>
    <property type="project" value="InterPro"/>
</dbReference>
<evidence type="ECO:0000313" key="1">
    <source>
        <dbReference type="EMBL" id="DAF64528.1"/>
    </source>
</evidence>
<organism evidence="1">
    <name type="scientific">Myoviridae sp. ctu6J18</name>
    <dbReference type="NCBI Taxonomy" id="2827714"/>
    <lineage>
        <taxon>Viruses</taxon>
        <taxon>Duplodnaviria</taxon>
        <taxon>Heunggongvirae</taxon>
        <taxon>Uroviricota</taxon>
        <taxon>Caudoviricetes</taxon>
    </lineage>
</organism>
<dbReference type="GO" id="GO:0009055">
    <property type="term" value="F:electron transfer activity"/>
    <property type="evidence" value="ECO:0007669"/>
    <property type="project" value="InterPro"/>
</dbReference>
<dbReference type="InterPro" id="IPR010980">
    <property type="entry name" value="Cyt_c/b562"/>
</dbReference>
<accession>A0A8S5TN23</accession>
<protein>
    <submittedName>
        <fullName evidence="1">Major tropism determinant</fullName>
    </submittedName>
</protein>
<reference evidence="1" key="1">
    <citation type="journal article" date="2021" name="Proc. Natl. Acad. Sci. U.S.A.">
        <title>A Catalog of Tens of Thousands of Viruses from Human Metagenomes Reveals Hidden Associations with Chronic Diseases.</title>
        <authorList>
            <person name="Tisza M.J."/>
            <person name="Buck C.B."/>
        </authorList>
    </citation>
    <scope>NUCLEOTIDE SEQUENCE</scope>
    <source>
        <strain evidence="1">Ctu6J18</strain>
    </source>
</reference>
<dbReference type="SUPFAM" id="SSF47175">
    <property type="entry name" value="Cytochromes"/>
    <property type="match status" value="1"/>
</dbReference>
<proteinExistence type="predicted"/>